<evidence type="ECO:0000256" key="4">
    <source>
        <dbReference type="ARBA" id="ARBA00022475"/>
    </source>
</evidence>
<dbReference type="CDD" id="cd12082">
    <property type="entry name" value="MATE_like"/>
    <property type="match status" value="1"/>
</dbReference>
<dbReference type="GeneID" id="94828881"/>
<dbReference type="VEuPathDB" id="TrichDB:TRFO_08255"/>
<gene>
    <name evidence="10" type="ORF">TRFO_08255</name>
</gene>
<feature type="transmembrane region" description="Helical" evidence="9">
    <location>
        <begin position="362"/>
        <end position="383"/>
    </location>
</feature>
<evidence type="ECO:0000256" key="8">
    <source>
        <dbReference type="SAM" id="MobiDB-lite"/>
    </source>
</evidence>
<reference evidence="10" key="1">
    <citation type="submission" date="2016-10" db="EMBL/GenBank/DDBJ databases">
        <authorList>
            <person name="Benchimol M."/>
            <person name="Almeida L.G."/>
            <person name="Vasconcelos A.T."/>
            <person name="Perreira-Neves A."/>
            <person name="Rosa I.A."/>
            <person name="Tasca T."/>
            <person name="Bogo M.R."/>
            <person name="de Souza W."/>
        </authorList>
    </citation>
    <scope>NUCLEOTIDE SEQUENCE [LARGE SCALE GENOMIC DNA]</scope>
    <source>
        <strain evidence="10">K</strain>
    </source>
</reference>
<feature type="transmembrane region" description="Helical" evidence="9">
    <location>
        <begin position="174"/>
        <end position="194"/>
    </location>
</feature>
<keyword evidence="7 9" id="KW-0472">Membrane</keyword>
<name>A0A1J4JLS4_9EUKA</name>
<dbReference type="Proteomes" id="UP000179807">
    <property type="component" value="Unassembled WGS sequence"/>
</dbReference>
<feature type="compositionally biased region" description="Polar residues" evidence="8">
    <location>
        <begin position="84"/>
        <end position="95"/>
    </location>
</feature>
<feature type="region of interest" description="Disordered" evidence="8">
    <location>
        <begin position="45"/>
        <end position="161"/>
    </location>
</feature>
<evidence type="ECO:0000256" key="7">
    <source>
        <dbReference type="ARBA" id="ARBA00023136"/>
    </source>
</evidence>
<keyword evidence="11" id="KW-1185">Reference proteome</keyword>
<evidence type="ECO:0000256" key="9">
    <source>
        <dbReference type="SAM" id="Phobius"/>
    </source>
</evidence>
<feature type="compositionally biased region" description="Low complexity" evidence="8">
    <location>
        <begin position="106"/>
        <end position="120"/>
    </location>
</feature>
<dbReference type="GO" id="GO:0042910">
    <property type="term" value="F:xenobiotic transmembrane transporter activity"/>
    <property type="evidence" value="ECO:0007669"/>
    <property type="project" value="InterPro"/>
</dbReference>
<keyword evidence="6 9" id="KW-1133">Transmembrane helix</keyword>
<proteinExistence type="inferred from homology"/>
<feature type="transmembrane region" description="Helical" evidence="9">
    <location>
        <begin position="526"/>
        <end position="547"/>
    </location>
</feature>
<feature type="transmembrane region" description="Helical" evidence="9">
    <location>
        <begin position="325"/>
        <end position="350"/>
    </location>
</feature>
<comment type="caution">
    <text evidence="10">The sequence shown here is derived from an EMBL/GenBank/DDBJ whole genome shotgun (WGS) entry which is preliminary data.</text>
</comment>
<dbReference type="GO" id="GO:0005886">
    <property type="term" value="C:plasma membrane"/>
    <property type="evidence" value="ECO:0007669"/>
    <property type="project" value="UniProtKB-SubCell"/>
</dbReference>
<accession>A0A1J4JLS4</accession>
<dbReference type="PANTHER" id="PTHR43549">
    <property type="entry name" value="MULTIDRUG RESISTANCE PROTEIN YPNP-RELATED"/>
    <property type="match status" value="1"/>
</dbReference>
<dbReference type="InterPro" id="IPR052031">
    <property type="entry name" value="Membrane_Transporter-Flippase"/>
</dbReference>
<evidence type="ECO:0000256" key="5">
    <source>
        <dbReference type="ARBA" id="ARBA00022692"/>
    </source>
</evidence>
<dbReference type="PANTHER" id="PTHR43549:SF2">
    <property type="entry name" value="MULTIDRUG RESISTANCE PROTEIN NORM-RELATED"/>
    <property type="match status" value="1"/>
</dbReference>
<feature type="compositionally biased region" description="Basic and acidic residues" evidence="8">
    <location>
        <begin position="129"/>
        <end position="148"/>
    </location>
</feature>
<evidence type="ECO:0000256" key="3">
    <source>
        <dbReference type="ARBA" id="ARBA00022448"/>
    </source>
</evidence>
<evidence type="ECO:0000256" key="1">
    <source>
        <dbReference type="ARBA" id="ARBA00004651"/>
    </source>
</evidence>
<sequence length="683" mass="76674">MYVFSNIQLLFQLLRFIAINYDHFIFSLKSTLVYMVKQTSIEPAPLLEQTQSEERNDTTNGNRFHDPENLASRTDNTHDILDTPHQSVPDNNNFQILDKKEEKNNVDNNNSLNNTTDGSNCTNKNTANNKDHKISEKDSENLQEKEDKVEEFDEEDEEVKKNTEEYRLGGKTPLMTILTLMIGPLLSQIMQSMYGLMDTFWISKTIGAKGLTTMSLISAIDFVDIAICQFLSVAMSTRISYLIGSRQKEKCGQVVVDLFRLEIIIGAIVPIILIPCVKPMIRWYGGDEEVVKMSMEYLLPTLCCSFIKYTYLSLCGLLQAMGNSLVFGMAQVVSALLNMLVFDPLFLYGFKTGMVGVSFATVLSNLVPFIVLYIMLFAGKFCVKPSFKMYITKFSGHSFDALKVSTSQLIANLAVSIPDLILAKLVGQSAKEINTYDETMAAWNIIERLDEFAMCVCHGLNQGFLPAASYAFGRGDMPRLSKMAIITTIIGTIWTSSCCIIITSMPRIIASIWGSDEKFLDIAEKVLILCFASCFLNQIILTTTATLQAMKNVTLSIITSVLTMMIPVPLFGFILYMTNKKDPIRLIFAYICQDVWSITVVLIIIFWKLRFIFTSVKDPNKGKKKGAEKIEGNSIKPPESETDTKINRHNAITQGTSEIEYSDYYSGSEESLSNPLVENIEKG</sequence>
<feature type="transmembrane region" description="Helical" evidence="9">
    <location>
        <begin position="484"/>
        <end position="506"/>
    </location>
</feature>
<dbReference type="AlphaFoldDB" id="A0A1J4JLS4"/>
<evidence type="ECO:0000313" key="11">
    <source>
        <dbReference type="Proteomes" id="UP000179807"/>
    </source>
</evidence>
<feature type="transmembrane region" description="Helical" evidence="9">
    <location>
        <begin position="214"/>
        <end position="237"/>
    </location>
</feature>
<feature type="region of interest" description="Disordered" evidence="8">
    <location>
        <begin position="619"/>
        <end position="683"/>
    </location>
</feature>
<keyword evidence="3" id="KW-0813">Transport</keyword>
<protein>
    <submittedName>
        <fullName evidence="10">MatE family protein</fullName>
    </submittedName>
</protein>
<feature type="transmembrane region" description="Helical" evidence="9">
    <location>
        <begin position="587"/>
        <end position="607"/>
    </location>
</feature>
<dbReference type="EMBL" id="MLAK01000993">
    <property type="protein sequence ID" value="OHS99641.1"/>
    <property type="molecule type" value="Genomic_DNA"/>
</dbReference>
<feature type="transmembrane region" description="Helical" evidence="9">
    <location>
        <begin position="258"/>
        <end position="277"/>
    </location>
</feature>
<feature type="compositionally biased region" description="Low complexity" evidence="8">
    <location>
        <begin position="657"/>
        <end position="673"/>
    </location>
</feature>
<evidence type="ECO:0000256" key="6">
    <source>
        <dbReference type="ARBA" id="ARBA00022989"/>
    </source>
</evidence>
<feature type="transmembrane region" description="Helical" evidence="9">
    <location>
        <begin position="297"/>
        <end position="318"/>
    </location>
</feature>
<feature type="compositionally biased region" description="Basic and acidic residues" evidence="8">
    <location>
        <begin position="52"/>
        <end position="68"/>
    </location>
</feature>
<feature type="compositionally biased region" description="Basic and acidic residues" evidence="8">
    <location>
        <begin position="619"/>
        <end position="631"/>
    </location>
</feature>
<keyword evidence="5 9" id="KW-0812">Transmembrane</keyword>
<comment type="subcellular location">
    <subcellularLocation>
        <location evidence="1">Cell membrane</location>
        <topology evidence="1">Multi-pass membrane protein</topology>
    </subcellularLocation>
</comment>
<keyword evidence="4" id="KW-1003">Cell membrane</keyword>
<evidence type="ECO:0000256" key="2">
    <source>
        <dbReference type="ARBA" id="ARBA00010199"/>
    </source>
</evidence>
<dbReference type="GO" id="GO:0015297">
    <property type="term" value="F:antiporter activity"/>
    <property type="evidence" value="ECO:0007669"/>
    <property type="project" value="InterPro"/>
</dbReference>
<evidence type="ECO:0000313" key="10">
    <source>
        <dbReference type="EMBL" id="OHS99641.1"/>
    </source>
</evidence>
<comment type="similarity">
    <text evidence="2">Belongs to the multi antimicrobial extrusion (MATE) (TC 2.A.66.1) family.</text>
</comment>
<feature type="transmembrane region" description="Helical" evidence="9">
    <location>
        <begin position="554"/>
        <end position="575"/>
    </location>
</feature>
<dbReference type="InterPro" id="IPR002528">
    <property type="entry name" value="MATE_fam"/>
</dbReference>
<organism evidence="10 11">
    <name type="scientific">Tritrichomonas foetus</name>
    <dbReference type="NCBI Taxonomy" id="1144522"/>
    <lineage>
        <taxon>Eukaryota</taxon>
        <taxon>Metamonada</taxon>
        <taxon>Parabasalia</taxon>
        <taxon>Tritrichomonadida</taxon>
        <taxon>Tritrichomonadidae</taxon>
        <taxon>Tritrichomonas</taxon>
    </lineage>
</organism>
<dbReference type="Pfam" id="PF01554">
    <property type="entry name" value="MatE"/>
    <property type="match status" value="2"/>
</dbReference>
<dbReference type="RefSeq" id="XP_068352778.1">
    <property type="nucleotide sequence ID" value="XM_068494177.1"/>
</dbReference>